<dbReference type="PANTHER" id="PTHR43857">
    <property type="entry name" value="BLR7761 PROTEIN"/>
    <property type="match status" value="1"/>
</dbReference>
<dbReference type="RefSeq" id="WP_394839511.1">
    <property type="nucleotide sequence ID" value="NZ_CP089929.1"/>
</dbReference>
<reference evidence="1" key="1">
    <citation type="submission" date="2021-12" db="EMBL/GenBank/DDBJ databases">
        <title>Discovery of the Pendulisporaceae a myxobacterial family with distinct sporulation behavior and unique specialized metabolism.</title>
        <authorList>
            <person name="Garcia R."/>
            <person name="Popoff A."/>
            <person name="Bader C.D."/>
            <person name="Loehr J."/>
            <person name="Walesch S."/>
            <person name="Walt C."/>
            <person name="Boldt J."/>
            <person name="Bunk B."/>
            <person name="Haeckl F.J.F.P.J."/>
            <person name="Gunesch A.P."/>
            <person name="Birkelbach J."/>
            <person name="Nuebel U."/>
            <person name="Pietschmann T."/>
            <person name="Bach T."/>
            <person name="Mueller R."/>
        </authorList>
    </citation>
    <scope>NUCLEOTIDE SEQUENCE</scope>
    <source>
        <strain evidence="1">MSr11367</strain>
    </source>
</reference>
<accession>A0ABZ2LJ28</accession>
<dbReference type="EMBL" id="CP089983">
    <property type="protein sequence ID" value="WXB09838.1"/>
    <property type="molecule type" value="Genomic_DNA"/>
</dbReference>
<evidence type="ECO:0000313" key="1">
    <source>
        <dbReference type="EMBL" id="WXB09838.1"/>
    </source>
</evidence>
<proteinExistence type="predicted"/>
<dbReference type="Proteomes" id="UP001374803">
    <property type="component" value="Chromosome"/>
</dbReference>
<dbReference type="InterPro" id="IPR006175">
    <property type="entry name" value="YjgF/YER057c/UK114"/>
</dbReference>
<keyword evidence="2" id="KW-1185">Reference proteome</keyword>
<protein>
    <submittedName>
        <fullName evidence="1">RidA family protein</fullName>
    </submittedName>
</protein>
<evidence type="ECO:0000313" key="2">
    <source>
        <dbReference type="Proteomes" id="UP001374803"/>
    </source>
</evidence>
<dbReference type="Gene3D" id="3.30.1330.40">
    <property type="entry name" value="RutC-like"/>
    <property type="match status" value="1"/>
</dbReference>
<dbReference type="InterPro" id="IPR035959">
    <property type="entry name" value="RutC-like_sf"/>
</dbReference>
<gene>
    <name evidence="1" type="ORF">LVJ94_21730</name>
</gene>
<dbReference type="SUPFAM" id="SSF55298">
    <property type="entry name" value="YjgF-like"/>
    <property type="match status" value="1"/>
</dbReference>
<name>A0ABZ2LJ28_9BACT</name>
<dbReference type="CDD" id="cd00448">
    <property type="entry name" value="YjgF_YER057c_UK114_family"/>
    <property type="match status" value="1"/>
</dbReference>
<dbReference type="PANTHER" id="PTHR43857:SF1">
    <property type="entry name" value="YJGH FAMILY PROTEIN"/>
    <property type="match status" value="1"/>
</dbReference>
<dbReference type="Pfam" id="PF01042">
    <property type="entry name" value="Ribonuc_L-PSP"/>
    <property type="match status" value="1"/>
</dbReference>
<organism evidence="1 2">
    <name type="scientific">Pendulispora rubella</name>
    <dbReference type="NCBI Taxonomy" id="2741070"/>
    <lineage>
        <taxon>Bacteria</taxon>
        <taxon>Pseudomonadati</taxon>
        <taxon>Myxococcota</taxon>
        <taxon>Myxococcia</taxon>
        <taxon>Myxococcales</taxon>
        <taxon>Sorangiineae</taxon>
        <taxon>Pendulisporaceae</taxon>
        <taxon>Pendulispora</taxon>
    </lineage>
</organism>
<sequence length="140" mass="15637">MKREDFDVPGIYAHPGFKRVVTVQGDVKFVFIAGQTPSDENYKCVAAGDYRGQYLQVMNNLDIQLKAAGATWDDVVFRRTFVRDVDEFLKVFHDPELPKYGDGRPPSTLIGVTRLSQPGFLIEIDLMAVVDPAAKAARSE</sequence>